<gene>
    <name evidence="2" type="ORF">SBF1_1720007</name>
</gene>
<dbReference type="GO" id="GO:0003677">
    <property type="term" value="F:DNA binding"/>
    <property type="evidence" value="ECO:0007669"/>
    <property type="project" value="InterPro"/>
</dbReference>
<dbReference type="Gene3D" id="1.10.1660.10">
    <property type="match status" value="1"/>
</dbReference>
<dbReference type="InterPro" id="IPR000551">
    <property type="entry name" value="MerR-type_HTH_dom"/>
</dbReference>
<organism evidence="2 3">
    <name type="scientific">Candidatus Desulfosporosinus infrequens</name>
    <dbReference type="NCBI Taxonomy" id="2043169"/>
    <lineage>
        <taxon>Bacteria</taxon>
        <taxon>Bacillati</taxon>
        <taxon>Bacillota</taxon>
        <taxon>Clostridia</taxon>
        <taxon>Eubacteriales</taxon>
        <taxon>Desulfitobacteriaceae</taxon>
        <taxon>Desulfosporosinus</taxon>
    </lineage>
</organism>
<protein>
    <recommendedName>
        <fullName evidence="1">HTH merR-type domain-containing protein</fullName>
    </recommendedName>
</protein>
<dbReference type="SUPFAM" id="SSF46955">
    <property type="entry name" value="Putative DNA-binding domain"/>
    <property type="match status" value="1"/>
</dbReference>
<dbReference type="Pfam" id="PF00376">
    <property type="entry name" value="MerR"/>
    <property type="match status" value="1"/>
</dbReference>
<accession>A0A2U3KBW7</accession>
<dbReference type="EMBL" id="OMOF01000082">
    <property type="protein sequence ID" value="SPF37057.1"/>
    <property type="molecule type" value="Genomic_DNA"/>
</dbReference>
<dbReference type="AlphaFoldDB" id="A0A2U3KBW7"/>
<reference evidence="3" key="1">
    <citation type="submission" date="2018-02" db="EMBL/GenBank/DDBJ databases">
        <authorList>
            <person name="Hausmann B."/>
        </authorList>
    </citation>
    <scope>NUCLEOTIDE SEQUENCE [LARGE SCALE GENOMIC DNA]</scope>
    <source>
        <strain evidence="3">Peat soil MAG SbF1</strain>
    </source>
</reference>
<evidence type="ECO:0000313" key="3">
    <source>
        <dbReference type="Proteomes" id="UP000238916"/>
    </source>
</evidence>
<feature type="domain" description="HTH merR-type" evidence="1">
    <location>
        <begin position="15"/>
        <end position="44"/>
    </location>
</feature>
<proteinExistence type="predicted"/>
<dbReference type="Proteomes" id="UP000238916">
    <property type="component" value="Unassembled WGS sequence"/>
</dbReference>
<evidence type="ECO:0000259" key="1">
    <source>
        <dbReference type="PROSITE" id="PS50937"/>
    </source>
</evidence>
<dbReference type="GO" id="GO:0006355">
    <property type="term" value="P:regulation of DNA-templated transcription"/>
    <property type="evidence" value="ECO:0007669"/>
    <property type="project" value="InterPro"/>
</dbReference>
<name>A0A2U3KBW7_9FIRM</name>
<evidence type="ECO:0000313" key="2">
    <source>
        <dbReference type="EMBL" id="SPF37057.1"/>
    </source>
</evidence>
<dbReference type="InterPro" id="IPR009061">
    <property type="entry name" value="DNA-bd_dom_put_sf"/>
</dbReference>
<sequence length="44" mass="4949">MMSKLKHGGGVVKLQFSIGEMSKIHNVPIGTLRYYEQIGLFRPS</sequence>
<dbReference type="PROSITE" id="PS50937">
    <property type="entry name" value="HTH_MERR_2"/>
    <property type="match status" value="1"/>
</dbReference>